<keyword evidence="2 4" id="KW-0808">Transferase</keyword>
<evidence type="ECO:0000313" key="7">
    <source>
        <dbReference type="EMBL" id="STO57969.1"/>
    </source>
</evidence>
<dbReference type="AlphaFoldDB" id="A0A377HP65"/>
<protein>
    <recommendedName>
        <fullName evidence="4">Aspartate/glutamate leucyltransferase</fullName>
        <ecNumber evidence="4">2.3.2.29</ecNumber>
    </recommendedName>
</protein>
<dbReference type="SUPFAM" id="SSF55729">
    <property type="entry name" value="Acyl-CoA N-acyltransferases (Nat)"/>
    <property type="match status" value="1"/>
</dbReference>
<comment type="similarity">
    <text evidence="4">Belongs to the R-transferase family. Bpt subfamily.</text>
</comment>
<dbReference type="GO" id="GO:0005737">
    <property type="term" value="C:cytoplasm"/>
    <property type="evidence" value="ECO:0007669"/>
    <property type="project" value="UniProtKB-SubCell"/>
</dbReference>
<feature type="domain" description="N-end aminoacyl transferase N-terminal" evidence="5">
    <location>
        <begin position="14"/>
        <end position="84"/>
    </location>
</feature>
<dbReference type="NCBIfam" id="NF002345">
    <property type="entry name" value="PRK01305.2-2"/>
    <property type="match status" value="1"/>
</dbReference>
<proteinExistence type="inferred from homology"/>
<evidence type="ECO:0000313" key="8">
    <source>
        <dbReference type="Proteomes" id="UP000254512"/>
    </source>
</evidence>
<dbReference type="InterPro" id="IPR030700">
    <property type="entry name" value="N-end_Aminoacyl_Trfase"/>
</dbReference>
<dbReference type="RefSeq" id="WP_115659947.1">
    <property type="nucleotide sequence ID" value="NZ_CP035690.1"/>
</dbReference>
<gene>
    <name evidence="4" type="primary">bpt</name>
    <name evidence="7" type="ORF">NCTC11645_02378</name>
</gene>
<organism evidence="7 8">
    <name type="scientific">Grimontia hollisae</name>
    <name type="common">Vibrio hollisae</name>
    <dbReference type="NCBI Taxonomy" id="673"/>
    <lineage>
        <taxon>Bacteria</taxon>
        <taxon>Pseudomonadati</taxon>
        <taxon>Pseudomonadota</taxon>
        <taxon>Gammaproteobacteria</taxon>
        <taxon>Vibrionales</taxon>
        <taxon>Vibrionaceae</taxon>
        <taxon>Grimontia</taxon>
    </lineage>
</organism>
<dbReference type="NCBIfam" id="NF002346">
    <property type="entry name" value="PRK01305.2-3"/>
    <property type="match status" value="1"/>
</dbReference>
<comment type="function">
    <text evidence="4">Functions in the N-end rule pathway of protein degradation where it conjugates Leu from its aminoacyl-tRNA to the N-termini of proteins containing an N-terminal aspartate or glutamate.</text>
</comment>
<comment type="catalytic activity">
    <reaction evidence="4">
        <text>N-terminal L-glutamyl-[protein] + L-leucyl-tRNA(Leu) = N-terminal L-leucyl-L-glutamyl-[protein] + tRNA(Leu) + H(+)</text>
        <dbReference type="Rhea" id="RHEA:50412"/>
        <dbReference type="Rhea" id="RHEA-COMP:9613"/>
        <dbReference type="Rhea" id="RHEA-COMP:9622"/>
        <dbReference type="Rhea" id="RHEA-COMP:12664"/>
        <dbReference type="Rhea" id="RHEA-COMP:12668"/>
        <dbReference type="ChEBI" id="CHEBI:15378"/>
        <dbReference type="ChEBI" id="CHEBI:64721"/>
        <dbReference type="ChEBI" id="CHEBI:78442"/>
        <dbReference type="ChEBI" id="CHEBI:78494"/>
        <dbReference type="ChEBI" id="CHEBI:133041"/>
        <dbReference type="EC" id="2.3.2.29"/>
    </reaction>
</comment>
<dbReference type="PANTHER" id="PTHR21367">
    <property type="entry name" value="ARGININE-TRNA-PROTEIN TRANSFERASE 1"/>
    <property type="match status" value="1"/>
</dbReference>
<evidence type="ECO:0000256" key="3">
    <source>
        <dbReference type="ARBA" id="ARBA00023315"/>
    </source>
</evidence>
<name>A0A377HP65_GRIHO</name>
<dbReference type="Pfam" id="PF04376">
    <property type="entry name" value="ATE_N"/>
    <property type="match status" value="1"/>
</dbReference>
<dbReference type="PIRSF" id="PIRSF037208">
    <property type="entry name" value="ATE_pro_prd"/>
    <property type="match status" value="1"/>
</dbReference>
<dbReference type="Pfam" id="PF04377">
    <property type="entry name" value="ATE_C"/>
    <property type="match status" value="1"/>
</dbReference>
<dbReference type="EMBL" id="UGHD01000002">
    <property type="protein sequence ID" value="STO57969.1"/>
    <property type="molecule type" value="Genomic_DNA"/>
</dbReference>
<dbReference type="InterPro" id="IPR016181">
    <property type="entry name" value="Acyl_CoA_acyltransferase"/>
</dbReference>
<dbReference type="EC" id="2.3.2.29" evidence="4"/>
<evidence type="ECO:0000259" key="6">
    <source>
        <dbReference type="Pfam" id="PF04377"/>
    </source>
</evidence>
<reference evidence="7 8" key="1">
    <citation type="submission" date="2018-06" db="EMBL/GenBank/DDBJ databases">
        <authorList>
            <consortium name="Pathogen Informatics"/>
            <person name="Doyle S."/>
        </authorList>
    </citation>
    <scope>NUCLEOTIDE SEQUENCE [LARGE SCALE GENOMIC DNA]</scope>
    <source>
        <strain evidence="7 8">NCTC11645</strain>
    </source>
</reference>
<dbReference type="NCBIfam" id="NF002342">
    <property type="entry name" value="PRK01305.1-3"/>
    <property type="match status" value="1"/>
</dbReference>
<dbReference type="InterPro" id="IPR017138">
    <property type="entry name" value="Asp_Glu_LeuTrfase"/>
</dbReference>
<evidence type="ECO:0000259" key="5">
    <source>
        <dbReference type="Pfam" id="PF04376"/>
    </source>
</evidence>
<evidence type="ECO:0000256" key="2">
    <source>
        <dbReference type="ARBA" id="ARBA00022679"/>
    </source>
</evidence>
<dbReference type="GO" id="GO:0004057">
    <property type="term" value="F:arginyl-tRNA--protein transferase activity"/>
    <property type="evidence" value="ECO:0007669"/>
    <property type="project" value="InterPro"/>
</dbReference>
<dbReference type="InterPro" id="IPR007471">
    <property type="entry name" value="N-end_Aminoacyl_Trfase_N"/>
</dbReference>
<accession>A0A377HP65</accession>
<feature type="domain" description="N-end rule aminoacyl transferase C-terminal" evidence="6">
    <location>
        <begin position="105"/>
        <end position="222"/>
    </location>
</feature>
<dbReference type="GO" id="GO:0008914">
    <property type="term" value="F:leucyl-tRNA--protein transferase activity"/>
    <property type="evidence" value="ECO:0007669"/>
    <property type="project" value="UniProtKB-UniRule"/>
</dbReference>
<dbReference type="HAMAP" id="MF_00689">
    <property type="entry name" value="Bpt"/>
    <property type="match status" value="1"/>
</dbReference>
<evidence type="ECO:0000256" key="1">
    <source>
        <dbReference type="ARBA" id="ARBA00022490"/>
    </source>
</evidence>
<dbReference type="STRING" id="673.AL542_14540"/>
<dbReference type="InterPro" id="IPR007472">
    <property type="entry name" value="N-end_Aminoacyl_Trfase_C"/>
</dbReference>
<dbReference type="GO" id="GO:0071596">
    <property type="term" value="P:ubiquitin-dependent protein catabolic process via the N-end rule pathway"/>
    <property type="evidence" value="ECO:0007669"/>
    <property type="project" value="InterPro"/>
</dbReference>
<dbReference type="PANTHER" id="PTHR21367:SF1">
    <property type="entry name" value="ARGINYL-TRNA--PROTEIN TRANSFERASE 1"/>
    <property type="match status" value="1"/>
</dbReference>
<keyword evidence="1 4" id="KW-0963">Cytoplasm</keyword>
<evidence type="ECO:0000256" key="4">
    <source>
        <dbReference type="HAMAP-Rule" id="MF_00689"/>
    </source>
</evidence>
<dbReference type="Proteomes" id="UP000254512">
    <property type="component" value="Unassembled WGS sequence"/>
</dbReference>
<keyword evidence="3 4" id="KW-0012">Acyltransferase</keyword>
<sequence length="236" mass="27183">MTNQTINIGVMAPSSCSYLPDQQESVALVLTPEMHTVSGYSLLVKSGFRRSGNHIYRPYCQACTACHSLRVDTYNFTPSRSQKRHLSQLKRLNVVMKDTMDSGWFSLYERYITARHANGSMYPANENDFSSFVQSDWQTSQYLHLYEEGELIAIAVTDVLENGYSAIYSFFEPDHSWSLGSLCVLAQIQKARENNISWLYLGFQIDVCSTMNYKQKFVPHQRYIAGEWVEGDKYRR</sequence>
<comment type="subcellular location">
    <subcellularLocation>
        <location evidence="4">Cytoplasm</location>
    </subcellularLocation>
</comment>
<comment type="catalytic activity">
    <reaction evidence="4">
        <text>N-terminal L-aspartyl-[protein] + L-leucyl-tRNA(Leu) = N-terminal L-leucyl-L-aspartyl-[protein] + tRNA(Leu) + H(+)</text>
        <dbReference type="Rhea" id="RHEA:50420"/>
        <dbReference type="Rhea" id="RHEA-COMP:9613"/>
        <dbReference type="Rhea" id="RHEA-COMP:9622"/>
        <dbReference type="Rhea" id="RHEA-COMP:12669"/>
        <dbReference type="Rhea" id="RHEA-COMP:12674"/>
        <dbReference type="ChEBI" id="CHEBI:15378"/>
        <dbReference type="ChEBI" id="CHEBI:64720"/>
        <dbReference type="ChEBI" id="CHEBI:78442"/>
        <dbReference type="ChEBI" id="CHEBI:78494"/>
        <dbReference type="ChEBI" id="CHEBI:133042"/>
        <dbReference type="EC" id="2.3.2.29"/>
    </reaction>
</comment>